<accession>A0A4Y9XQG0</accession>
<keyword evidence="3" id="KW-1185">Reference proteome</keyword>
<comment type="caution">
    <text evidence="2">The sequence shown here is derived from an EMBL/GenBank/DDBJ whole genome shotgun (WGS) entry which is preliminary data.</text>
</comment>
<evidence type="ECO:0000313" key="3">
    <source>
        <dbReference type="Proteomes" id="UP000298327"/>
    </source>
</evidence>
<name>A0A4Y9XQG0_9AGAM</name>
<protein>
    <submittedName>
        <fullName evidence="2">Uncharacterized protein</fullName>
    </submittedName>
</protein>
<reference evidence="2 3" key="1">
    <citation type="submission" date="2019-02" db="EMBL/GenBank/DDBJ databases">
        <title>Genome sequencing of the rare red list fungi Dentipellis fragilis.</title>
        <authorList>
            <person name="Buettner E."/>
            <person name="Kellner H."/>
        </authorList>
    </citation>
    <scope>NUCLEOTIDE SEQUENCE [LARGE SCALE GENOMIC DNA]</scope>
    <source>
        <strain evidence="2 3">DSM 105465</strain>
    </source>
</reference>
<organism evidence="2 3">
    <name type="scientific">Dentipellis fragilis</name>
    <dbReference type="NCBI Taxonomy" id="205917"/>
    <lineage>
        <taxon>Eukaryota</taxon>
        <taxon>Fungi</taxon>
        <taxon>Dikarya</taxon>
        <taxon>Basidiomycota</taxon>
        <taxon>Agaricomycotina</taxon>
        <taxon>Agaricomycetes</taxon>
        <taxon>Russulales</taxon>
        <taxon>Hericiaceae</taxon>
        <taxon>Dentipellis</taxon>
    </lineage>
</organism>
<gene>
    <name evidence="2" type="ORF">EVG20_g11003</name>
</gene>
<dbReference type="AlphaFoldDB" id="A0A4Y9XQG0"/>
<sequence length="207" mass="22672">MRLIPLYYSEYDASHLAPVPSTQSNPASAPNPNDRPSTVEHELERMTPGLRSFLQPEAPHGAARRATRHSVARGYRRLPRAACSCLRQGTNRLPTKSEFESGTSNSTPLICDCAHAQARLIMSVIATVAATRKNEPRETPCIISPTACKGVTVVVGRRLGLWVDRYRRRAGEPGEAEPAAANANVNINATVTTLTLASRYRTLENKR</sequence>
<feature type="region of interest" description="Disordered" evidence="1">
    <location>
        <begin position="17"/>
        <end position="41"/>
    </location>
</feature>
<dbReference type="Proteomes" id="UP000298327">
    <property type="component" value="Unassembled WGS sequence"/>
</dbReference>
<dbReference type="EMBL" id="SEOQ01001518">
    <property type="protein sequence ID" value="TFY51431.1"/>
    <property type="molecule type" value="Genomic_DNA"/>
</dbReference>
<feature type="compositionally biased region" description="Polar residues" evidence="1">
    <location>
        <begin position="20"/>
        <end position="36"/>
    </location>
</feature>
<evidence type="ECO:0000256" key="1">
    <source>
        <dbReference type="SAM" id="MobiDB-lite"/>
    </source>
</evidence>
<evidence type="ECO:0000313" key="2">
    <source>
        <dbReference type="EMBL" id="TFY51431.1"/>
    </source>
</evidence>
<proteinExistence type="predicted"/>